<organism evidence="2 3">
    <name type="scientific">Parathielavia hyrcaniae</name>
    <dbReference type="NCBI Taxonomy" id="113614"/>
    <lineage>
        <taxon>Eukaryota</taxon>
        <taxon>Fungi</taxon>
        <taxon>Dikarya</taxon>
        <taxon>Ascomycota</taxon>
        <taxon>Pezizomycotina</taxon>
        <taxon>Sordariomycetes</taxon>
        <taxon>Sordariomycetidae</taxon>
        <taxon>Sordariales</taxon>
        <taxon>Chaetomiaceae</taxon>
        <taxon>Parathielavia</taxon>
    </lineage>
</organism>
<keyword evidence="1" id="KW-0472">Membrane</keyword>
<sequence length="349" mass="39535">MAPPDHALWPLETEVIGKTKEKEKLDTDALPATYHYYEAAGRRAVGNPAEDMPAFLRRELSLGDLAAMMRHLWFAGAKRPAMPLHSHVAMGREITVTERMDLHLLWDNKGKLFIKPVPRFLLDPAFCRSNLQCTDACACYSPPVERCRGIPRRVALGFLYTYACLVSSESDFYVANEKRLLPCTENDKPLEWADWKILARELLRMYEREPNIIHPRFLRAELRLSRINIIHRFTSLPLFNPYLRGRHNYGSLFRDNLTWLTGATVFVALVLTAMQVGLATERLQGNAAFQQASYGFTIFAILGPLCAFGLVVLDALFHLVKDLPSLLRGPRSRTAPGRTISITKPEISA</sequence>
<dbReference type="PANTHER" id="PTHR34414:SF1">
    <property type="entry name" value="SUBTILISIN-LIKE SERINE PROTEASE"/>
    <property type="match status" value="1"/>
</dbReference>
<evidence type="ECO:0000313" key="3">
    <source>
        <dbReference type="Proteomes" id="UP001305647"/>
    </source>
</evidence>
<dbReference type="Pfam" id="PF20246">
    <property type="entry name" value="DUF6601"/>
    <property type="match status" value="1"/>
</dbReference>
<feature type="transmembrane region" description="Helical" evidence="1">
    <location>
        <begin position="257"/>
        <end position="278"/>
    </location>
</feature>
<dbReference type="PANTHER" id="PTHR34414">
    <property type="entry name" value="HET DOMAIN-CONTAINING PROTEIN-RELATED"/>
    <property type="match status" value="1"/>
</dbReference>
<evidence type="ECO:0000313" key="2">
    <source>
        <dbReference type="EMBL" id="KAK4101198.1"/>
    </source>
</evidence>
<dbReference type="AlphaFoldDB" id="A0AAN6Q0H2"/>
<reference evidence="2" key="1">
    <citation type="journal article" date="2023" name="Mol. Phylogenet. Evol.">
        <title>Genome-scale phylogeny and comparative genomics of the fungal order Sordariales.</title>
        <authorList>
            <person name="Hensen N."/>
            <person name="Bonometti L."/>
            <person name="Westerberg I."/>
            <person name="Brannstrom I.O."/>
            <person name="Guillou S."/>
            <person name="Cros-Aarteil S."/>
            <person name="Calhoun S."/>
            <person name="Haridas S."/>
            <person name="Kuo A."/>
            <person name="Mondo S."/>
            <person name="Pangilinan J."/>
            <person name="Riley R."/>
            <person name="LaButti K."/>
            <person name="Andreopoulos B."/>
            <person name="Lipzen A."/>
            <person name="Chen C."/>
            <person name="Yan M."/>
            <person name="Daum C."/>
            <person name="Ng V."/>
            <person name="Clum A."/>
            <person name="Steindorff A."/>
            <person name="Ohm R.A."/>
            <person name="Martin F."/>
            <person name="Silar P."/>
            <person name="Natvig D.O."/>
            <person name="Lalanne C."/>
            <person name="Gautier V."/>
            <person name="Ament-Velasquez S.L."/>
            <person name="Kruys A."/>
            <person name="Hutchinson M.I."/>
            <person name="Powell A.J."/>
            <person name="Barry K."/>
            <person name="Miller A.N."/>
            <person name="Grigoriev I.V."/>
            <person name="Debuchy R."/>
            <person name="Gladieux P."/>
            <person name="Hiltunen Thoren M."/>
            <person name="Johannesson H."/>
        </authorList>
    </citation>
    <scope>NUCLEOTIDE SEQUENCE</scope>
    <source>
        <strain evidence="2">CBS 757.83</strain>
    </source>
</reference>
<comment type="caution">
    <text evidence="2">The sequence shown here is derived from an EMBL/GenBank/DDBJ whole genome shotgun (WGS) entry which is preliminary data.</text>
</comment>
<proteinExistence type="predicted"/>
<accession>A0AAN6Q0H2</accession>
<evidence type="ECO:0000256" key="1">
    <source>
        <dbReference type="SAM" id="Phobius"/>
    </source>
</evidence>
<evidence type="ECO:0008006" key="4">
    <source>
        <dbReference type="Google" id="ProtNLM"/>
    </source>
</evidence>
<keyword evidence="3" id="KW-1185">Reference proteome</keyword>
<keyword evidence="1" id="KW-1133">Transmembrane helix</keyword>
<name>A0AAN6Q0H2_9PEZI</name>
<keyword evidence="1" id="KW-0812">Transmembrane</keyword>
<dbReference type="EMBL" id="MU863636">
    <property type="protein sequence ID" value="KAK4101198.1"/>
    <property type="molecule type" value="Genomic_DNA"/>
</dbReference>
<feature type="transmembrane region" description="Helical" evidence="1">
    <location>
        <begin position="298"/>
        <end position="320"/>
    </location>
</feature>
<reference evidence="2" key="2">
    <citation type="submission" date="2023-05" db="EMBL/GenBank/DDBJ databases">
        <authorList>
            <consortium name="Lawrence Berkeley National Laboratory"/>
            <person name="Steindorff A."/>
            <person name="Hensen N."/>
            <person name="Bonometti L."/>
            <person name="Westerberg I."/>
            <person name="Brannstrom I.O."/>
            <person name="Guillou S."/>
            <person name="Cros-Aarteil S."/>
            <person name="Calhoun S."/>
            <person name="Haridas S."/>
            <person name="Kuo A."/>
            <person name="Mondo S."/>
            <person name="Pangilinan J."/>
            <person name="Riley R."/>
            <person name="Labutti K."/>
            <person name="Andreopoulos B."/>
            <person name="Lipzen A."/>
            <person name="Chen C."/>
            <person name="Yanf M."/>
            <person name="Daum C."/>
            <person name="Ng V."/>
            <person name="Clum A."/>
            <person name="Ohm R."/>
            <person name="Martin F."/>
            <person name="Silar P."/>
            <person name="Natvig D."/>
            <person name="Lalanne C."/>
            <person name="Gautier V."/>
            <person name="Ament-Velasquez S.L."/>
            <person name="Kruys A."/>
            <person name="Hutchinson M.I."/>
            <person name="Powell A.J."/>
            <person name="Barry K."/>
            <person name="Miller A.N."/>
            <person name="Grigoriev I.V."/>
            <person name="Debuchy R."/>
            <person name="Gladieux P."/>
            <person name="Thoren M.H."/>
            <person name="Johannesson H."/>
        </authorList>
    </citation>
    <scope>NUCLEOTIDE SEQUENCE</scope>
    <source>
        <strain evidence="2">CBS 757.83</strain>
    </source>
</reference>
<dbReference type="Proteomes" id="UP001305647">
    <property type="component" value="Unassembled WGS sequence"/>
</dbReference>
<gene>
    <name evidence="2" type="ORF">N658DRAFT_516074</name>
</gene>
<protein>
    <recommendedName>
        <fullName evidence="4">Subtilisin-like serine protease</fullName>
    </recommendedName>
</protein>
<dbReference type="InterPro" id="IPR046536">
    <property type="entry name" value="DUF6601"/>
</dbReference>